<comment type="subcellular location">
    <subcellularLocation>
        <location evidence="4">Cell membrane</location>
        <topology evidence="4">Multi-pass membrane protein</topology>
    </subcellularLocation>
</comment>
<evidence type="ECO:0000313" key="28">
    <source>
        <dbReference type="Proteomes" id="UP001501690"/>
    </source>
</evidence>
<feature type="transmembrane region" description="Helical" evidence="24">
    <location>
        <begin position="6"/>
        <end position="32"/>
    </location>
</feature>
<feature type="transmembrane region" description="Helical" evidence="24">
    <location>
        <begin position="39"/>
        <end position="60"/>
    </location>
</feature>
<evidence type="ECO:0000256" key="18">
    <source>
        <dbReference type="ARBA" id="ARBA00023016"/>
    </source>
</evidence>
<keyword evidence="13" id="KW-0067">ATP-binding</keyword>
<keyword evidence="23" id="KW-0175">Coiled coil</keyword>
<keyword evidence="9 24" id="KW-0812">Transmembrane</keyword>
<keyword evidence="17" id="KW-0902">Two-component regulatory system</keyword>
<evidence type="ECO:0000256" key="10">
    <source>
        <dbReference type="ARBA" id="ARBA00022741"/>
    </source>
</evidence>
<feature type="domain" description="HAMP" evidence="26">
    <location>
        <begin position="93"/>
        <end position="144"/>
    </location>
</feature>
<dbReference type="InterPro" id="IPR036097">
    <property type="entry name" value="HisK_dim/P_sf"/>
</dbReference>
<dbReference type="InterPro" id="IPR050980">
    <property type="entry name" value="2C_sensor_his_kinase"/>
</dbReference>
<keyword evidence="12" id="KW-0378">Hydrolase</keyword>
<keyword evidence="20" id="KW-0464">Manganese</keyword>
<evidence type="ECO:0000256" key="14">
    <source>
        <dbReference type="ARBA" id="ARBA00022842"/>
    </source>
</evidence>
<evidence type="ECO:0000256" key="12">
    <source>
        <dbReference type="ARBA" id="ARBA00022801"/>
    </source>
</evidence>
<keyword evidence="14" id="KW-0460">Magnesium</keyword>
<evidence type="ECO:0000256" key="13">
    <source>
        <dbReference type="ARBA" id="ARBA00022840"/>
    </source>
</evidence>
<keyword evidence="15" id="KW-0904">Protein phosphatase</keyword>
<evidence type="ECO:0000256" key="7">
    <source>
        <dbReference type="ARBA" id="ARBA00022553"/>
    </source>
</evidence>
<keyword evidence="8" id="KW-0808">Transferase</keyword>
<dbReference type="CDD" id="cd00082">
    <property type="entry name" value="HisKA"/>
    <property type="match status" value="1"/>
</dbReference>
<dbReference type="SMART" id="SM00387">
    <property type="entry name" value="HATPase_c"/>
    <property type="match status" value="1"/>
</dbReference>
<dbReference type="InterPro" id="IPR003661">
    <property type="entry name" value="HisK_dim/P_dom"/>
</dbReference>
<evidence type="ECO:0000256" key="11">
    <source>
        <dbReference type="ARBA" id="ARBA00022777"/>
    </source>
</evidence>
<feature type="domain" description="Histidine kinase" evidence="25">
    <location>
        <begin position="159"/>
        <end position="378"/>
    </location>
</feature>
<keyword evidence="16 24" id="KW-1133">Transmembrane helix</keyword>
<dbReference type="CDD" id="cd00075">
    <property type="entry name" value="HATPase"/>
    <property type="match status" value="1"/>
</dbReference>
<feature type="coiled-coil region" evidence="23">
    <location>
        <begin position="125"/>
        <end position="152"/>
    </location>
</feature>
<evidence type="ECO:0000256" key="8">
    <source>
        <dbReference type="ARBA" id="ARBA00022679"/>
    </source>
</evidence>
<accession>A0ABP4U5S0</accession>
<dbReference type="Gene3D" id="1.10.287.130">
    <property type="match status" value="1"/>
</dbReference>
<comment type="catalytic activity">
    <reaction evidence="1">
        <text>ATP + protein L-histidine = ADP + protein N-phospho-L-histidine.</text>
        <dbReference type="EC" id="2.7.13.3"/>
    </reaction>
</comment>
<dbReference type="GO" id="GO:0016301">
    <property type="term" value="F:kinase activity"/>
    <property type="evidence" value="ECO:0007669"/>
    <property type="project" value="UniProtKB-KW"/>
</dbReference>
<keyword evidence="7" id="KW-0597">Phosphoprotein</keyword>
<dbReference type="Pfam" id="PF00512">
    <property type="entry name" value="HisKA"/>
    <property type="match status" value="1"/>
</dbReference>
<dbReference type="PANTHER" id="PTHR44936">
    <property type="entry name" value="SENSOR PROTEIN CREC"/>
    <property type="match status" value="1"/>
</dbReference>
<evidence type="ECO:0000256" key="19">
    <source>
        <dbReference type="ARBA" id="ARBA00023026"/>
    </source>
</evidence>
<name>A0ABP4U5S0_9MICO</name>
<dbReference type="SUPFAM" id="SSF55874">
    <property type="entry name" value="ATPase domain of HSP90 chaperone/DNA topoisomerase II/histidine kinase"/>
    <property type="match status" value="1"/>
</dbReference>
<dbReference type="Pfam" id="PF02518">
    <property type="entry name" value="HATPase_c"/>
    <property type="match status" value="1"/>
</dbReference>
<evidence type="ECO:0000256" key="20">
    <source>
        <dbReference type="ARBA" id="ARBA00023211"/>
    </source>
</evidence>
<sequence length="378" mass="40485">MPSLSDFLFIGATALACTAAVTVVALGLLWLLRRRSLGAQLAVVVGAVIVAIAVSTLAVSAQMYFSEHDLKVLVWVLGASALLGLGAAWLLARVARRSVARLGERVRRIGRGDVVAYEPAGWKEFDELAGELADTSQRLAAARAEVERLDASRRQLVAWVSHDLRTPLTGIRVMAEALEEGVAEDPDAYVRQIRVQVDAVNRMVDGLFELSKIHSGTLTLRKEPIVLLDLLSDAAADMVPLATERGIRISLAGVADQMILADPRELGRVVANLLANSIRHAPEDSEIVVSTHRTADDRIVVSVLDRGPGVASKDLGRMFELGWRGDDARTLADQVTASPGAGLGLAIVRGIVEAHGGRVTAVRVDEGFRLDVSLPTRT</sequence>
<dbReference type="InterPro" id="IPR036890">
    <property type="entry name" value="HATPase_C_sf"/>
</dbReference>
<evidence type="ECO:0000256" key="23">
    <source>
        <dbReference type="SAM" id="Coils"/>
    </source>
</evidence>
<evidence type="ECO:0000256" key="4">
    <source>
        <dbReference type="ARBA" id="ARBA00004651"/>
    </source>
</evidence>
<evidence type="ECO:0000256" key="21">
    <source>
        <dbReference type="ARBA" id="ARBA00040454"/>
    </source>
</evidence>
<dbReference type="EMBL" id="BAAAPL010000001">
    <property type="protein sequence ID" value="GAA1698722.1"/>
    <property type="molecule type" value="Genomic_DNA"/>
</dbReference>
<dbReference type="SMART" id="SM00388">
    <property type="entry name" value="HisKA"/>
    <property type="match status" value="1"/>
</dbReference>
<feature type="transmembrane region" description="Helical" evidence="24">
    <location>
        <begin position="72"/>
        <end position="92"/>
    </location>
</feature>
<evidence type="ECO:0000256" key="15">
    <source>
        <dbReference type="ARBA" id="ARBA00022912"/>
    </source>
</evidence>
<dbReference type="Gene3D" id="3.30.565.10">
    <property type="entry name" value="Histidine kinase-like ATPase, C-terminal domain"/>
    <property type="match status" value="1"/>
</dbReference>
<evidence type="ECO:0000313" key="27">
    <source>
        <dbReference type="EMBL" id="GAA1698722.1"/>
    </source>
</evidence>
<keyword evidence="18" id="KW-0346">Stress response</keyword>
<gene>
    <name evidence="27" type="ORF">GCM10009808_15270</name>
</gene>
<comment type="caution">
    <text evidence="27">The sequence shown here is derived from an EMBL/GenBank/DDBJ whole genome shotgun (WGS) entry which is preliminary data.</text>
</comment>
<dbReference type="InterPro" id="IPR003594">
    <property type="entry name" value="HATPase_dom"/>
</dbReference>
<protein>
    <recommendedName>
        <fullName evidence="21">Signal transduction histidine-protein kinase/phosphatase MprB</fullName>
        <ecNumber evidence="5">2.7.13.3</ecNumber>
    </recommendedName>
    <alternativeName>
        <fullName evidence="22">Mycobacterial persistence regulator B</fullName>
    </alternativeName>
</protein>
<dbReference type="InterPro" id="IPR004358">
    <property type="entry name" value="Sig_transdc_His_kin-like_C"/>
</dbReference>
<evidence type="ECO:0000259" key="25">
    <source>
        <dbReference type="PROSITE" id="PS50109"/>
    </source>
</evidence>
<keyword evidence="28" id="KW-1185">Reference proteome</keyword>
<organism evidence="27 28">
    <name type="scientific">Microbacterium sediminicola</name>
    <dbReference type="NCBI Taxonomy" id="415210"/>
    <lineage>
        <taxon>Bacteria</taxon>
        <taxon>Bacillati</taxon>
        <taxon>Actinomycetota</taxon>
        <taxon>Actinomycetes</taxon>
        <taxon>Micrococcales</taxon>
        <taxon>Microbacteriaceae</taxon>
        <taxon>Microbacterium</taxon>
    </lineage>
</organism>
<comment type="cofactor">
    <cofactor evidence="3">
        <name>Mg(2+)</name>
        <dbReference type="ChEBI" id="CHEBI:18420"/>
    </cofactor>
</comment>
<dbReference type="PANTHER" id="PTHR44936:SF9">
    <property type="entry name" value="SENSOR PROTEIN CREC"/>
    <property type="match status" value="1"/>
</dbReference>
<evidence type="ECO:0000256" key="17">
    <source>
        <dbReference type="ARBA" id="ARBA00023012"/>
    </source>
</evidence>
<evidence type="ECO:0000256" key="16">
    <source>
        <dbReference type="ARBA" id="ARBA00022989"/>
    </source>
</evidence>
<dbReference type="RefSeq" id="WP_344071064.1">
    <property type="nucleotide sequence ID" value="NZ_BAAAPL010000001.1"/>
</dbReference>
<evidence type="ECO:0000256" key="9">
    <source>
        <dbReference type="ARBA" id="ARBA00022692"/>
    </source>
</evidence>
<evidence type="ECO:0000259" key="26">
    <source>
        <dbReference type="PROSITE" id="PS50885"/>
    </source>
</evidence>
<dbReference type="InterPro" id="IPR003660">
    <property type="entry name" value="HAMP_dom"/>
</dbReference>
<evidence type="ECO:0000256" key="6">
    <source>
        <dbReference type="ARBA" id="ARBA00022475"/>
    </source>
</evidence>
<dbReference type="PRINTS" id="PR00344">
    <property type="entry name" value="BCTRLSENSOR"/>
</dbReference>
<keyword evidence="19" id="KW-0843">Virulence</keyword>
<keyword evidence="24" id="KW-0472">Membrane</keyword>
<proteinExistence type="predicted"/>
<evidence type="ECO:0000256" key="2">
    <source>
        <dbReference type="ARBA" id="ARBA00001936"/>
    </source>
</evidence>
<reference evidence="28" key="1">
    <citation type="journal article" date="2019" name="Int. J. Syst. Evol. Microbiol.">
        <title>The Global Catalogue of Microorganisms (GCM) 10K type strain sequencing project: providing services to taxonomists for standard genome sequencing and annotation.</title>
        <authorList>
            <consortium name="The Broad Institute Genomics Platform"/>
            <consortium name="The Broad Institute Genome Sequencing Center for Infectious Disease"/>
            <person name="Wu L."/>
            <person name="Ma J."/>
        </authorList>
    </citation>
    <scope>NUCLEOTIDE SEQUENCE [LARGE SCALE GENOMIC DNA]</scope>
    <source>
        <strain evidence="28">JCM 15577</strain>
    </source>
</reference>
<evidence type="ECO:0000256" key="24">
    <source>
        <dbReference type="SAM" id="Phobius"/>
    </source>
</evidence>
<evidence type="ECO:0000256" key="5">
    <source>
        <dbReference type="ARBA" id="ARBA00012438"/>
    </source>
</evidence>
<comment type="cofactor">
    <cofactor evidence="2">
        <name>Mn(2+)</name>
        <dbReference type="ChEBI" id="CHEBI:29035"/>
    </cofactor>
</comment>
<dbReference type="InterPro" id="IPR005467">
    <property type="entry name" value="His_kinase_dom"/>
</dbReference>
<dbReference type="SUPFAM" id="SSF47384">
    <property type="entry name" value="Homodimeric domain of signal transducing histidine kinase"/>
    <property type="match status" value="1"/>
</dbReference>
<evidence type="ECO:0000256" key="22">
    <source>
        <dbReference type="ARBA" id="ARBA00041776"/>
    </source>
</evidence>
<keyword evidence="10" id="KW-0547">Nucleotide-binding</keyword>
<dbReference type="PROSITE" id="PS50109">
    <property type="entry name" value="HIS_KIN"/>
    <property type="match status" value="1"/>
</dbReference>
<dbReference type="EC" id="2.7.13.3" evidence="5"/>
<keyword evidence="11 27" id="KW-0418">Kinase</keyword>
<dbReference type="Proteomes" id="UP001501690">
    <property type="component" value="Unassembled WGS sequence"/>
</dbReference>
<evidence type="ECO:0000256" key="3">
    <source>
        <dbReference type="ARBA" id="ARBA00001946"/>
    </source>
</evidence>
<keyword evidence="6" id="KW-1003">Cell membrane</keyword>
<dbReference type="PROSITE" id="PS50885">
    <property type="entry name" value="HAMP"/>
    <property type="match status" value="1"/>
</dbReference>
<evidence type="ECO:0000256" key="1">
    <source>
        <dbReference type="ARBA" id="ARBA00000085"/>
    </source>
</evidence>